<feature type="compositionally biased region" description="Polar residues" evidence="6">
    <location>
        <begin position="500"/>
        <end position="513"/>
    </location>
</feature>
<evidence type="ECO:0000259" key="7">
    <source>
        <dbReference type="PROSITE" id="PS50033"/>
    </source>
</evidence>
<dbReference type="PANTHER" id="PTHR46424">
    <property type="entry name" value="UBX DOMAIN-CONTAINING PROTEIN 4"/>
    <property type="match status" value="1"/>
</dbReference>
<dbReference type="SUPFAM" id="SSF52833">
    <property type="entry name" value="Thioredoxin-like"/>
    <property type="match status" value="1"/>
</dbReference>
<organism evidence="8">
    <name type="scientific">Eremomyces bilateralis CBS 781.70</name>
    <dbReference type="NCBI Taxonomy" id="1392243"/>
    <lineage>
        <taxon>Eukaryota</taxon>
        <taxon>Fungi</taxon>
        <taxon>Dikarya</taxon>
        <taxon>Ascomycota</taxon>
        <taxon>Pezizomycotina</taxon>
        <taxon>Dothideomycetes</taxon>
        <taxon>Dothideomycetes incertae sedis</taxon>
        <taxon>Eremomycetales</taxon>
        <taxon>Eremomycetaceae</taxon>
        <taxon>Eremomyces</taxon>
    </lineage>
</organism>
<evidence type="ECO:0000313" key="9">
    <source>
        <dbReference type="Proteomes" id="UP000504638"/>
    </source>
</evidence>
<dbReference type="PROSITE" id="PS50033">
    <property type="entry name" value="UBX"/>
    <property type="match status" value="1"/>
</dbReference>
<name>A0A6G1G976_9PEZI</name>
<dbReference type="GO" id="GO:0036503">
    <property type="term" value="P:ERAD pathway"/>
    <property type="evidence" value="ECO:0007669"/>
    <property type="project" value="TreeGrafter"/>
</dbReference>
<dbReference type="RefSeq" id="XP_033536117.1">
    <property type="nucleotide sequence ID" value="XM_033674886.1"/>
</dbReference>
<comment type="subcellular location">
    <subcellularLocation>
        <location evidence="1">Endoplasmic reticulum membrane</location>
        <topology evidence="1">Peripheral membrane protein</topology>
    </subcellularLocation>
</comment>
<dbReference type="Proteomes" id="UP000504638">
    <property type="component" value="Unplaced"/>
</dbReference>
<feature type="region of interest" description="Disordered" evidence="6">
    <location>
        <begin position="257"/>
        <end position="310"/>
    </location>
</feature>
<feature type="compositionally biased region" description="Basic and acidic residues" evidence="6">
    <location>
        <begin position="464"/>
        <end position="477"/>
    </location>
</feature>
<evidence type="ECO:0000256" key="6">
    <source>
        <dbReference type="SAM" id="MobiDB-lite"/>
    </source>
</evidence>
<comment type="function">
    <text evidence="5">Involved in endoplasmic reticulum-associated protein degradation (ERAD). Acts as a platform to recruit both UBQLN1 and VCP to the ER during ERAD.</text>
</comment>
<gene>
    <name evidence="8 10" type="ORF">P152DRAFT_275129</name>
</gene>
<evidence type="ECO:0000256" key="3">
    <source>
        <dbReference type="ARBA" id="ARBA00038812"/>
    </source>
</evidence>
<feature type="region of interest" description="Disordered" evidence="6">
    <location>
        <begin position="130"/>
        <end position="228"/>
    </location>
</feature>
<reference evidence="10" key="3">
    <citation type="submission" date="2025-04" db="UniProtKB">
        <authorList>
            <consortium name="RefSeq"/>
        </authorList>
    </citation>
    <scope>IDENTIFICATION</scope>
    <source>
        <strain evidence="10">CBS 781.70</strain>
    </source>
</reference>
<reference evidence="8 10" key="1">
    <citation type="submission" date="2020-01" db="EMBL/GenBank/DDBJ databases">
        <authorList>
            <consortium name="DOE Joint Genome Institute"/>
            <person name="Haridas S."/>
            <person name="Albert R."/>
            <person name="Binder M."/>
            <person name="Bloem J."/>
            <person name="Labutti K."/>
            <person name="Salamov A."/>
            <person name="Andreopoulos B."/>
            <person name="Baker S.E."/>
            <person name="Barry K."/>
            <person name="Bills G."/>
            <person name="Bluhm B.H."/>
            <person name="Cannon C."/>
            <person name="Castanera R."/>
            <person name="Culley D.E."/>
            <person name="Daum C."/>
            <person name="Ezra D."/>
            <person name="Gonzalez J.B."/>
            <person name="Henrissat B."/>
            <person name="Kuo A."/>
            <person name="Liang C."/>
            <person name="Lipzen A."/>
            <person name="Lutzoni F."/>
            <person name="Magnuson J."/>
            <person name="Mondo S."/>
            <person name="Nolan M."/>
            <person name="Ohm R."/>
            <person name="Pangilinan J."/>
            <person name="Park H.-J."/>
            <person name="Ramirez L."/>
            <person name="Alfaro M."/>
            <person name="Sun H."/>
            <person name="Tritt A."/>
            <person name="Yoshinaga Y."/>
            <person name="Zwiers L.-H."/>
            <person name="Turgeon B.G."/>
            <person name="Goodwin S.B."/>
            <person name="Spatafora J.W."/>
            <person name="Crous P.W."/>
            <person name="Grigoriev I.V."/>
        </authorList>
    </citation>
    <scope>NUCLEOTIDE SEQUENCE</scope>
    <source>
        <strain evidence="8 10">CBS 781.70</strain>
    </source>
</reference>
<dbReference type="GeneID" id="54415456"/>
<evidence type="ECO:0000256" key="1">
    <source>
        <dbReference type="ARBA" id="ARBA00004406"/>
    </source>
</evidence>
<dbReference type="GO" id="GO:0005789">
    <property type="term" value="C:endoplasmic reticulum membrane"/>
    <property type="evidence" value="ECO:0007669"/>
    <property type="project" value="UniProtKB-SubCell"/>
</dbReference>
<dbReference type="OrthoDB" id="2445133at2759"/>
<dbReference type="InterPro" id="IPR029071">
    <property type="entry name" value="Ubiquitin-like_domsf"/>
</dbReference>
<dbReference type="PANTHER" id="PTHR46424:SF1">
    <property type="entry name" value="UBX DOMAIN-CONTAINING PROTEIN 4"/>
    <property type="match status" value="1"/>
</dbReference>
<protein>
    <recommendedName>
        <fullName evidence="4">UBX domain-containing protein 2</fullName>
    </recommendedName>
</protein>
<sequence length="522" mass="56730">MFHDDLQSGISLAIQQGKLVACFVSGKIYCFLACEDALHLTQLDEKDDSQRWEIEWLSHVEVHDLLSDRTVLLRICAGTQEESFLSAFCPVSSYPSLIIIRNGQLLDRIESENNFDDFLARIKKVFDAAPPTDSTLSRAVPDPSDQILSEATLPPSTSVPIPTDTPHDGPQGVASASPTQPRPEGEDSARPVALTNQPKVSKGKERAAATRPAAVEPHTPSSDQDARNDWVIQQRKRQQEARQERERILAAIEADKVERRRRRRREEQARSRESPAPNSISSPLLGTAGTSGRGTKPKSQPHEVPLQVRLPSGERIRKSFPSTGTITADVRPWIDVALRSDLTLPATAAVPAYTLTHIIPPKSYSLPVQLEERELRDSDLDLLPSATLIVVLVRGGANAYADAHTSGMSSCFDWAWRTTQGVAQGIGEAVSGSLAYASNLSGLGSATSDEGNPRGSSGIGLDGTNERRSTAADDRGEGGPTNTGTGVRIRTLADQRSPNEGETYYNGNQLSFESKNRDDEEG</sequence>
<feature type="domain" description="UBX" evidence="7">
    <location>
        <begin position="299"/>
        <end position="390"/>
    </location>
</feature>
<proteinExistence type="predicted"/>
<dbReference type="InterPro" id="IPR036249">
    <property type="entry name" value="Thioredoxin-like_sf"/>
</dbReference>
<dbReference type="InterPro" id="IPR001012">
    <property type="entry name" value="UBX_dom"/>
</dbReference>
<evidence type="ECO:0000256" key="4">
    <source>
        <dbReference type="ARBA" id="ARBA00041575"/>
    </source>
</evidence>
<dbReference type="Gene3D" id="3.10.20.90">
    <property type="entry name" value="Phosphatidylinositol 3-kinase Catalytic Subunit, Chain A, domain 1"/>
    <property type="match status" value="1"/>
</dbReference>
<feature type="compositionally biased region" description="Polar residues" evidence="6">
    <location>
        <begin position="146"/>
        <end position="160"/>
    </location>
</feature>
<dbReference type="Pfam" id="PF00789">
    <property type="entry name" value="UBX"/>
    <property type="match status" value="1"/>
</dbReference>
<evidence type="ECO:0000313" key="10">
    <source>
        <dbReference type="RefSeq" id="XP_033536117.1"/>
    </source>
</evidence>
<feature type="compositionally biased region" description="Polar residues" evidence="6">
    <location>
        <begin position="276"/>
        <end position="290"/>
    </location>
</feature>
<keyword evidence="2" id="KW-0834">Unfolded protein response</keyword>
<dbReference type="SMART" id="SM00166">
    <property type="entry name" value="UBX"/>
    <property type="match status" value="1"/>
</dbReference>
<dbReference type="AlphaFoldDB" id="A0A6G1G976"/>
<dbReference type="SUPFAM" id="SSF54236">
    <property type="entry name" value="Ubiquitin-like"/>
    <property type="match status" value="1"/>
</dbReference>
<dbReference type="EMBL" id="ML975153">
    <property type="protein sequence ID" value="KAF1814486.1"/>
    <property type="molecule type" value="Genomic_DNA"/>
</dbReference>
<keyword evidence="9" id="KW-1185">Reference proteome</keyword>
<dbReference type="CDD" id="cd01767">
    <property type="entry name" value="UBX"/>
    <property type="match status" value="1"/>
</dbReference>
<evidence type="ECO:0000256" key="2">
    <source>
        <dbReference type="ARBA" id="ARBA00023230"/>
    </source>
</evidence>
<feature type="region of interest" description="Disordered" evidence="6">
    <location>
        <begin position="444"/>
        <end position="522"/>
    </location>
</feature>
<comment type="subunit">
    <text evidence="3">Directly interacts with VCP. Interacts with UBQLN1. Forms a complex with VCP and UBQLN1.</text>
</comment>
<dbReference type="Gene3D" id="3.40.30.10">
    <property type="entry name" value="Glutaredoxin"/>
    <property type="match status" value="1"/>
</dbReference>
<evidence type="ECO:0000313" key="8">
    <source>
        <dbReference type="EMBL" id="KAF1814486.1"/>
    </source>
</evidence>
<dbReference type="GO" id="GO:0006986">
    <property type="term" value="P:response to unfolded protein"/>
    <property type="evidence" value="ECO:0007669"/>
    <property type="project" value="UniProtKB-KW"/>
</dbReference>
<dbReference type="Pfam" id="PF23187">
    <property type="entry name" value="UBX7_N"/>
    <property type="match status" value="1"/>
</dbReference>
<evidence type="ECO:0000256" key="5">
    <source>
        <dbReference type="ARBA" id="ARBA00046062"/>
    </source>
</evidence>
<accession>A0A6G1G976</accession>
<reference evidence="10" key="2">
    <citation type="submission" date="2020-04" db="EMBL/GenBank/DDBJ databases">
        <authorList>
            <consortium name="NCBI Genome Project"/>
        </authorList>
    </citation>
    <scope>NUCLEOTIDE SEQUENCE</scope>
    <source>
        <strain evidence="10">CBS 781.70</strain>
    </source>
</reference>